<evidence type="ECO:0000256" key="3">
    <source>
        <dbReference type="ARBA" id="ARBA00013194"/>
    </source>
</evidence>
<dbReference type="InterPro" id="IPR050245">
    <property type="entry name" value="PrsA_foldase"/>
</dbReference>
<dbReference type="Pfam" id="PF00639">
    <property type="entry name" value="Rotamase"/>
    <property type="match status" value="1"/>
</dbReference>
<dbReference type="InterPro" id="IPR023058">
    <property type="entry name" value="PPIase_PpiC_CS"/>
</dbReference>
<dbReference type="Gene3D" id="3.10.50.40">
    <property type="match status" value="1"/>
</dbReference>
<proteinExistence type="inferred from homology"/>
<keyword evidence="4 5" id="KW-0697">Rotamase</keyword>
<dbReference type="InterPro" id="IPR046357">
    <property type="entry name" value="PPIase_dom_sf"/>
</dbReference>
<evidence type="ECO:0000256" key="4">
    <source>
        <dbReference type="ARBA" id="ARBA00023110"/>
    </source>
</evidence>
<dbReference type="SUPFAM" id="SSF54534">
    <property type="entry name" value="FKBP-like"/>
    <property type="match status" value="1"/>
</dbReference>
<organism evidence="7 8">
    <name type="scientific">Biformimicrobium ophioploci</name>
    <dbReference type="NCBI Taxonomy" id="3036711"/>
    <lineage>
        <taxon>Bacteria</taxon>
        <taxon>Pseudomonadati</taxon>
        <taxon>Pseudomonadota</taxon>
        <taxon>Gammaproteobacteria</taxon>
        <taxon>Cellvibrionales</taxon>
        <taxon>Microbulbiferaceae</taxon>
        <taxon>Biformimicrobium</taxon>
    </lineage>
</organism>
<dbReference type="RefSeq" id="WP_285764963.1">
    <property type="nucleotide sequence ID" value="NZ_BSYJ01000006.1"/>
</dbReference>
<reference evidence="7 8" key="1">
    <citation type="submission" date="2023-04" db="EMBL/GenBank/DDBJ databases">
        <title>Marinobulbifer ophiurae gen. nov., sp. Nov., isolate from tissue of brittle star Ophioplocus japonicus.</title>
        <authorList>
            <person name="Kawano K."/>
            <person name="Sawayama S."/>
            <person name="Nakagawa S."/>
        </authorList>
    </citation>
    <scope>NUCLEOTIDE SEQUENCE [LARGE SCALE GENOMIC DNA]</scope>
    <source>
        <strain evidence="7 8">NKW57</strain>
    </source>
</reference>
<dbReference type="SUPFAM" id="SSF109998">
    <property type="entry name" value="Triger factor/SurA peptide-binding domain-like"/>
    <property type="match status" value="1"/>
</dbReference>
<dbReference type="Proteomes" id="UP001224392">
    <property type="component" value="Unassembled WGS sequence"/>
</dbReference>
<dbReference type="PROSITE" id="PS01096">
    <property type="entry name" value="PPIC_PPIASE_1"/>
    <property type="match status" value="1"/>
</dbReference>
<dbReference type="EMBL" id="BSYJ01000006">
    <property type="protein sequence ID" value="GMG88349.1"/>
    <property type="molecule type" value="Genomic_DNA"/>
</dbReference>
<evidence type="ECO:0000256" key="2">
    <source>
        <dbReference type="ARBA" id="ARBA00007656"/>
    </source>
</evidence>
<keyword evidence="8" id="KW-1185">Reference proteome</keyword>
<feature type="domain" description="PpiC" evidence="6">
    <location>
        <begin position="160"/>
        <end position="262"/>
    </location>
</feature>
<comment type="similarity">
    <text evidence="2">Belongs to the PpiC/parvulin rotamase family.</text>
</comment>
<dbReference type="InterPro" id="IPR000297">
    <property type="entry name" value="PPIase_PpiC"/>
</dbReference>
<dbReference type="PROSITE" id="PS50198">
    <property type="entry name" value="PPIC_PPIASE_2"/>
    <property type="match status" value="1"/>
</dbReference>
<evidence type="ECO:0000313" key="7">
    <source>
        <dbReference type="EMBL" id="GMG88349.1"/>
    </source>
</evidence>
<keyword evidence="5 7" id="KW-0413">Isomerase</keyword>
<sequence>MSKDDAIRYVELKASPEEVGYQDPVSFSEPVMPSACQAGGCGGGSPPQQQEIDISGPVRVNKIEISPDQIAREMQNHRAEDAQSAWVSAARALAIRELLLQEAARLGISGRPESDSVERVETETDADIRALLEDQLAAAEVPEEACQRYYDQNTHRFRTPDLFEAAHILIEPAEDSEDGWQAAKMQAQQLIGEVGHDQSQFAEAAKKHSGCPTGQQGGVLGQVRRGELTQSLQDVLEQLREGCTASHPVRSRYGWHVVRLLHKIPGQTLPFELAQEKITDMLEARAWVNSASDYIVALARKGRVEGIQIDPAATE</sequence>
<evidence type="ECO:0000259" key="6">
    <source>
        <dbReference type="PROSITE" id="PS50198"/>
    </source>
</evidence>
<evidence type="ECO:0000313" key="8">
    <source>
        <dbReference type="Proteomes" id="UP001224392"/>
    </source>
</evidence>
<evidence type="ECO:0000256" key="5">
    <source>
        <dbReference type="PROSITE-ProRule" id="PRU00278"/>
    </source>
</evidence>
<dbReference type="PANTHER" id="PTHR47245">
    <property type="entry name" value="PEPTIDYLPROLYL ISOMERASE"/>
    <property type="match status" value="1"/>
</dbReference>
<name>A0ABQ6M1W4_9GAMM</name>
<comment type="caution">
    <text evidence="7">The sequence shown here is derived from an EMBL/GenBank/DDBJ whole genome shotgun (WGS) entry which is preliminary data.</text>
</comment>
<gene>
    <name evidence="7" type="ORF">MNKW57_26700</name>
</gene>
<dbReference type="EC" id="5.2.1.8" evidence="3"/>
<dbReference type="InterPro" id="IPR027304">
    <property type="entry name" value="Trigger_fact/SurA_dom_sf"/>
</dbReference>
<dbReference type="PANTHER" id="PTHR47245:SF2">
    <property type="entry name" value="PEPTIDYL-PROLYL CIS-TRANS ISOMERASE HP_0175-RELATED"/>
    <property type="match status" value="1"/>
</dbReference>
<evidence type="ECO:0000256" key="1">
    <source>
        <dbReference type="ARBA" id="ARBA00000971"/>
    </source>
</evidence>
<accession>A0ABQ6M1W4</accession>
<protein>
    <recommendedName>
        <fullName evidence="3">peptidylprolyl isomerase</fullName>
        <ecNumber evidence="3">5.2.1.8</ecNumber>
    </recommendedName>
</protein>
<dbReference type="GO" id="GO:0016853">
    <property type="term" value="F:isomerase activity"/>
    <property type="evidence" value="ECO:0007669"/>
    <property type="project" value="UniProtKB-KW"/>
</dbReference>
<comment type="catalytic activity">
    <reaction evidence="1">
        <text>[protein]-peptidylproline (omega=180) = [protein]-peptidylproline (omega=0)</text>
        <dbReference type="Rhea" id="RHEA:16237"/>
        <dbReference type="Rhea" id="RHEA-COMP:10747"/>
        <dbReference type="Rhea" id="RHEA-COMP:10748"/>
        <dbReference type="ChEBI" id="CHEBI:83833"/>
        <dbReference type="ChEBI" id="CHEBI:83834"/>
        <dbReference type="EC" id="5.2.1.8"/>
    </reaction>
</comment>